<dbReference type="AlphaFoldDB" id="X1IM11"/>
<evidence type="ECO:0000313" key="1">
    <source>
        <dbReference type="EMBL" id="GAH67149.1"/>
    </source>
</evidence>
<protein>
    <submittedName>
        <fullName evidence="1">Uncharacterized protein</fullName>
    </submittedName>
</protein>
<comment type="caution">
    <text evidence="1">The sequence shown here is derived from an EMBL/GenBank/DDBJ whole genome shotgun (WGS) entry which is preliminary data.</text>
</comment>
<sequence length="271" mass="29646">FENDDSYIYIGNSGNFTDIGIALSTTGSQDATLEYYYCANDGTWKVLGGIVDTTGGFTISGTIHFPNPSDRGTCYTEYDGTNFTDTTNYTYIAIKRTRNFIVTTPIENLISISGATTLFTLEEDMIQFNCVASAPYVCGGAYKGAIYCDSATTELLWCDGATWQPFAETGDVTNHNALSGLQGGDAANRYHLLNTEYNELTAWLDNVVLLTGGNLTTDGWFNGLFNWSTSSSFLTWTGSLLTFDSDLLNATIYLLEDNSTYNATYLMNETG</sequence>
<gene>
    <name evidence="1" type="ORF">S03H2_43033</name>
</gene>
<organism evidence="1">
    <name type="scientific">marine sediment metagenome</name>
    <dbReference type="NCBI Taxonomy" id="412755"/>
    <lineage>
        <taxon>unclassified sequences</taxon>
        <taxon>metagenomes</taxon>
        <taxon>ecological metagenomes</taxon>
    </lineage>
</organism>
<reference evidence="1" key="1">
    <citation type="journal article" date="2014" name="Front. Microbiol.">
        <title>High frequency of phylogenetically diverse reductive dehalogenase-homologous genes in deep subseafloor sedimentary metagenomes.</title>
        <authorList>
            <person name="Kawai M."/>
            <person name="Futagami T."/>
            <person name="Toyoda A."/>
            <person name="Takaki Y."/>
            <person name="Nishi S."/>
            <person name="Hori S."/>
            <person name="Arai W."/>
            <person name="Tsubouchi T."/>
            <person name="Morono Y."/>
            <person name="Uchiyama I."/>
            <person name="Ito T."/>
            <person name="Fujiyama A."/>
            <person name="Inagaki F."/>
            <person name="Takami H."/>
        </authorList>
    </citation>
    <scope>NUCLEOTIDE SEQUENCE</scope>
    <source>
        <strain evidence="1">Expedition CK06-06</strain>
    </source>
</reference>
<feature type="non-terminal residue" evidence="1">
    <location>
        <position position="271"/>
    </location>
</feature>
<proteinExistence type="predicted"/>
<dbReference type="EMBL" id="BARU01026816">
    <property type="protein sequence ID" value="GAH67149.1"/>
    <property type="molecule type" value="Genomic_DNA"/>
</dbReference>
<feature type="non-terminal residue" evidence="1">
    <location>
        <position position="1"/>
    </location>
</feature>
<accession>X1IM11</accession>
<name>X1IM11_9ZZZZ</name>